<accession>A0A0C4EC98</accession>
<reference evidence="4" key="2">
    <citation type="submission" date="2010-05" db="EMBL/GenBank/DDBJ databases">
        <title>The genome sequence of Magnaporthe poae strain ATCC 64411.</title>
        <authorList>
            <person name="Ma L.-J."/>
            <person name="Dead R."/>
            <person name="Young S."/>
            <person name="Zeng Q."/>
            <person name="Koehrsen M."/>
            <person name="Alvarado L."/>
            <person name="Berlin A."/>
            <person name="Chapman S.B."/>
            <person name="Chen Z."/>
            <person name="Freedman E."/>
            <person name="Gellesch M."/>
            <person name="Goldberg J."/>
            <person name="Griggs A."/>
            <person name="Gujja S."/>
            <person name="Heilman E.R."/>
            <person name="Heiman D."/>
            <person name="Hepburn T."/>
            <person name="Howarth C."/>
            <person name="Jen D."/>
            <person name="Larson L."/>
            <person name="Mehta T."/>
            <person name="Neiman D."/>
            <person name="Pearson M."/>
            <person name="Roberts A."/>
            <person name="Saif S."/>
            <person name="Shea T."/>
            <person name="Shenoy N."/>
            <person name="Sisk P."/>
            <person name="Stolte C."/>
            <person name="Sykes S."/>
            <person name="Walk T."/>
            <person name="White J."/>
            <person name="Yandava C."/>
            <person name="Haas B."/>
            <person name="Nusbaum C."/>
            <person name="Birren B."/>
        </authorList>
    </citation>
    <scope>NUCLEOTIDE SEQUENCE [LARGE SCALE GENOMIC DNA]</scope>
    <source>
        <strain evidence="4">ATCC 64411 / 73-15</strain>
    </source>
</reference>
<proteinExistence type="predicted"/>
<evidence type="ECO:0000256" key="1">
    <source>
        <dbReference type="SAM" id="MobiDB-lite"/>
    </source>
</evidence>
<reference evidence="3" key="4">
    <citation type="journal article" date="2015" name="G3 (Bethesda)">
        <title>Genome sequences of three phytopathogenic species of the Magnaporthaceae family of fungi.</title>
        <authorList>
            <person name="Okagaki L.H."/>
            <person name="Nunes C.C."/>
            <person name="Sailsbery J."/>
            <person name="Clay B."/>
            <person name="Brown D."/>
            <person name="John T."/>
            <person name="Oh Y."/>
            <person name="Young N."/>
            <person name="Fitzgerald M."/>
            <person name="Haas B.J."/>
            <person name="Zeng Q."/>
            <person name="Young S."/>
            <person name="Adiconis X."/>
            <person name="Fan L."/>
            <person name="Levin J.Z."/>
            <person name="Mitchell T.K."/>
            <person name="Okubara P.A."/>
            <person name="Farman M.L."/>
            <person name="Kohn L.M."/>
            <person name="Birren B."/>
            <person name="Ma L.-J."/>
            <person name="Dean R.A."/>
        </authorList>
    </citation>
    <scope>NUCLEOTIDE SEQUENCE</scope>
    <source>
        <strain evidence="3">ATCC 64411 / 73-15</strain>
    </source>
</reference>
<feature type="compositionally biased region" description="Basic and acidic residues" evidence="1">
    <location>
        <begin position="114"/>
        <end position="123"/>
    </location>
</feature>
<reference evidence="2" key="3">
    <citation type="submission" date="2011-03" db="EMBL/GenBank/DDBJ databases">
        <title>Annotation of Magnaporthe poae ATCC 64411.</title>
        <authorList>
            <person name="Ma L.-J."/>
            <person name="Dead R."/>
            <person name="Young S.K."/>
            <person name="Zeng Q."/>
            <person name="Gargeya S."/>
            <person name="Fitzgerald M."/>
            <person name="Haas B."/>
            <person name="Abouelleil A."/>
            <person name="Alvarado L."/>
            <person name="Arachchi H.M."/>
            <person name="Berlin A."/>
            <person name="Brown A."/>
            <person name="Chapman S.B."/>
            <person name="Chen Z."/>
            <person name="Dunbar C."/>
            <person name="Freedman E."/>
            <person name="Gearin G."/>
            <person name="Gellesch M."/>
            <person name="Goldberg J."/>
            <person name="Griggs A."/>
            <person name="Gujja S."/>
            <person name="Heiman D."/>
            <person name="Howarth C."/>
            <person name="Larson L."/>
            <person name="Lui A."/>
            <person name="MacDonald P.J.P."/>
            <person name="Mehta T."/>
            <person name="Montmayeur A."/>
            <person name="Murphy C."/>
            <person name="Neiman D."/>
            <person name="Pearson M."/>
            <person name="Priest M."/>
            <person name="Roberts A."/>
            <person name="Saif S."/>
            <person name="Shea T."/>
            <person name="Shenoy N."/>
            <person name="Sisk P."/>
            <person name="Stolte C."/>
            <person name="Sykes S."/>
            <person name="Yandava C."/>
            <person name="Wortman J."/>
            <person name="Nusbaum C."/>
            <person name="Birren B."/>
        </authorList>
    </citation>
    <scope>NUCLEOTIDE SEQUENCE</scope>
    <source>
        <strain evidence="2">ATCC 64411</strain>
    </source>
</reference>
<gene>
    <name evidence="2" type="ORF">MAPG_10313</name>
</gene>
<evidence type="ECO:0000313" key="4">
    <source>
        <dbReference type="Proteomes" id="UP000011715"/>
    </source>
</evidence>
<name>A0A0C4EC98_MAGP6</name>
<dbReference type="VEuPathDB" id="FungiDB:MAPG_10313"/>
<dbReference type="Proteomes" id="UP000011715">
    <property type="component" value="Unassembled WGS sequence"/>
</dbReference>
<organism evidence="3 4">
    <name type="scientific">Magnaporthiopsis poae (strain ATCC 64411 / 73-15)</name>
    <name type="common">Kentucky bluegrass fungus</name>
    <name type="synonym">Magnaporthe poae</name>
    <dbReference type="NCBI Taxonomy" id="644358"/>
    <lineage>
        <taxon>Eukaryota</taxon>
        <taxon>Fungi</taxon>
        <taxon>Dikarya</taxon>
        <taxon>Ascomycota</taxon>
        <taxon>Pezizomycotina</taxon>
        <taxon>Sordariomycetes</taxon>
        <taxon>Sordariomycetidae</taxon>
        <taxon>Magnaporthales</taxon>
        <taxon>Magnaporthaceae</taxon>
        <taxon>Magnaporthiopsis</taxon>
    </lineage>
</organism>
<feature type="region of interest" description="Disordered" evidence="1">
    <location>
        <begin position="108"/>
        <end position="131"/>
    </location>
</feature>
<dbReference type="EMBL" id="ADBL01002307">
    <property type="status" value="NOT_ANNOTATED_CDS"/>
    <property type="molecule type" value="Genomic_DNA"/>
</dbReference>
<reference evidence="2" key="1">
    <citation type="submission" date="2010-05" db="EMBL/GenBank/DDBJ databases">
        <title>The Genome Sequence of Magnaporthe poae strain ATCC 64411.</title>
        <authorList>
            <consortium name="The Broad Institute Genome Sequencing Platform"/>
            <consortium name="Broad Institute Genome Sequencing Center for Infectious Disease"/>
            <person name="Ma L.-J."/>
            <person name="Dead R."/>
            <person name="Young S."/>
            <person name="Zeng Q."/>
            <person name="Koehrsen M."/>
            <person name="Alvarado L."/>
            <person name="Berlin A."/>
            <person name="Chapman S.B."/>
            <person name="Chen Z."/>
            <person name="Freedman E."/>
            <person name="Gellesch M."/>
            <person name="Goldberg J."/>
            <person name="Griggs A."/>
            <person name="Gujja S."/>
            <person name="Heilman E.R."/>
            <person name="Heiman D."/>
            <person name="Hepburn T."/>
            <person name="Howarth C."/>
            <person name="Jen D."/>
            <person name="Larson L."/>
            <person name="Mehta T."/>
            <person name="Neiman D."/>
            <person name="Pearson M."/>
            <person name="Roberts A."/>
            <person name="Saif S."/>
            <person name="Shea T."/>
            <person name="Shenoy N."/>
            <person name="Sisk P."/>
            <person name="Stolte C."/>
            <person name="Sykes S."/>
            <person name="Walk T."/>
            <person name="White J."/>
            <person name="Yandava C."/>
            <person name="Haas B."/>
            <person name="Nusbaum C."/>
            <person name="Birren B."/>
        </authorList>
    </citation>
    <scope>NUCLEOTIDE SEQUENCE</scope>
    <source>
        <strain evidence="2">ATCC 64411</strain>
    </source>
</reference>
<feature type="region of interest" description="Disordered" evidence="1">
    <location>
        <begin position="1"/>
        <end position="56"/>
    </location>
</feature>
<dbReference type="EnsemblFungi" id="MAPG_10313T0">
    <property type="protein sequence ID" value="MAPG_10313T0"/>
    <property type="gene ID" value="MAPG_10313"/>
</dbReference>
<dbReference type="EMBL" id="GL876975">
    <property type="protein sequence ID" value="KLU90459.1"/>
    <property type="molecule type" value="Genomic_DNA"/>
</dbReference>
<evidence type="ECO:0000313" key="2">
    <source>
        <dbReference type="EMBL" id="KLU90459.1"/>
    </source>
</evidence>
<protein>
    <submittedName>
        <fullName evidence="2 3">Uncharacterized protein</fullName>
    </submittedName>
</protein>
<keyword evidence="4" id="KW-1185">Reference proteome</keyword>
<sequence>DGHVAQPDAWSSSRWRDGAEERGRLVEDAVRRRLGQREAREGQSRRAHDGRHGEVPVRSAVRDGQAGRLADGHVVVECLVASHCDVRGGRACRQSFWVGVHSEKVGLLSGGDLETPRRRDGGGRRQSLGPERRRLTRYFYSRPPHSVPSRVGHPGSTREQMTFSPVRLAGRRIHGCPHRDRRSLSSRLVQCAAGVPGCPVSCTSAPRQIDDYLPRTKVGTGYMGA</sequence>
<evidence type="ECO:0000313" key="3">
    <source>
        <dbReference type="EnsemblFungi" id="MAPG_10313T0"/>
    </source>
</evidence>
<dbReference type="AlphaFoldDB" id="A0A0C4EC98"/>
<feature type="compositionally biased region" description="Basic and acidic residues" evidence="1">
    <location>
        <begin position="14"/>
        <end position="55"/>
    </location>
</feature>
<reference evidence="3" key="5">
    <citation type="submission" date="2015-06" db="UniProtKB">
        <authorList>
            <consortium name="EnsemblFungi"/>
        </authorList>
    </citation>
    <scope>IDENTIFICATION</scope>
    <source>
        <strain evidence="3">ATCC 64411</strain>
    </source>
</reference>